<evidence type="ECO:0000313" key="1">
    <source>
        <dbReference type="EMBL" id="RRT82664.1"/>
    </source>
</evidence>
<accession>A0A427B2G4</accession>
<comment type="caution">
    <text evidence="1">The sequence shown here is derived from an EMBL/GenBank/DDBJ whole genome shotgun (WGS) entry which is preliminary data.</text>
</comment>
<reference evidence="1 2" key="1">
    <citation type="journal article" date="2014" name="Agronomy (Basel)">
        <title>A Draft Genome Sequence for Ensete ventricosum, the Drought-Tolerant Tree Against Hunger.</title>
        <authorList>
            <person name="Harrison J."/>
            <person name="Moore K.A."/>
            <person name="Paszkiewicz K."/>
            <person name="Jones T."/>
            <person name="Grant M."/>
            <person name="Ambacheew D."/>
            <person name="Muzemil S."/>
            <person name="Studholme D.J."/>
        </authorList>
    </citation>
    <scope>NUCLEOTIDE SEQUENCE [LARGE SCALE GENOMIC DNA]</scope>
</reference>
<proteinExistence type="predicted"/>
<evidence type="ECO:0008006" key="3">
    <source>
        <dbReference type="Google" id="ProtNLM"/>
    </source>
</evidence>
<gene>
    <name evidence="1" type="ORF">B296_00019595</name>
</gene>
<name>A0A427B2G4_ENSVE</name>
<dbReference type="Proteomes" id="UP000287651">
    <property type="component" value="Unassembled WGS sequence"/>
</dbReference>
<dbReference type="AlphaFoldDB" id="A0A427B2G4"/>
<sequence length="235" mass="26811">MLLFRGAHLFLSDGFTNCCRHLLPILLLQLPKACMVPKTKGASRHIHLISEMHLTEELRVAQLPKSKALVRKEVDSEECHSVAEANLPIFDYLTTSVKSSWELRGMLQPEQKIEDLAKGEEMQAFALEREFEFNFLTNAKPKPFAALLLDLSQKDEEPLSHFVSCFVTKTRTVPDAHPSLIMQVFLIGLQSSKFFWLLIERLPVIVSEMLQRANQYTIVEALVVGKREDHKRPCA</sequence>
<dbReference type="EMBL" id="AMZH03000649">
    <property type="protein sequence ID" value="RRT82664.1"/>
    <property type="molecule type" value="Genomic_DNA"/>
</dbReference>
<evidence type="ECO:0000313" key="2">
    <source>
        <dbReference type="Proteomes" id="UP000287651"/>
    </source>
</evidence>
<protein>
    <recommendedName>
        <fullName evidence="3">Retrotransposon gag domain-containing protein</fullName>
    </recommendedName>
</protein>
<organism evidence="1 2">
    <name type="scientific">Ensete ventricosum</name>
    <name type="common">Abyssinian banana</name>
    <name type="synonym">Musa ensete</name>
    <dbReference type="NCBI Taxonomy" id="4639"/>
    <lineage>
        <taxon>Eukaryota</taxon>
        <taxon>Viridiplantae</taxon>
        <taxon>Streptophyta</taxon>
        <taxon>Embryophyta</taxon>
        <taxon>Tracheophyta</taxon>
        <taxon>Spermatophyta</taxon>
        <taxon>Magnoliopsida</taxon>
        <taxon>Liliopsida</taxon>
        <taxon>Zingiberales</taxon>
        <taxon>Musaceae</taxon>
        <taxon>Ensete</taxon>
    </lineage>
</organism>